<sequence>MALVLNEDQKLVQESARGFCKDNAPLTQLRKLRDSKESSAYSEELWQQMTELGWAGMAIPEEYGGFDFGYTGLGLVLQETGRTLVSSPLIGSVLLSANLINLAGTQVQKQSLLPRIVAGELKMALALDETAHHRPNLIRTNAVKNESGFCLNGSKTFVIDGGFSDQYIVVARTSGEDDSEQGISLFLVNAKHAGVSVTRTVMIDSRNAAKLSFDNVCVDAEALIGELDKGYDVLDAVLDIARIGVAAEMLGSIEALFESIIDYLQQRKQFGVLIGSFQGLQHRAATMYSEIELCKSLVLAALSALDDGEQTPRQIALIASATKSKLSEVFELVSNEGIQMYGGVGMTDEFDLGLFIKRARVAQQFLGDALFHRDRYASLSGF</sequence>
<dbReference type="InterPro" id="IPR009075">
    <property type="entry name" value="AcylCo_DH/oxidase_C"/>
</dbReference>
<protein>
    <submittedName>
        <fullName evidence="10">Acyl-CoA dehydrogenase</fullName>
    </submittedName>
</protein>
<keyword evidence="4 6" id="KW-0274">FAD</keyword>
<keyword evidence="3 6" id="KW-0285">Flavoprotein</keyword>
<comment type="caution">
    <text evidence="10">The sequence shown here is derived from an EMBL/GenBank/DDBJ whole genome shotgun (WGS) entry which is preliminary data.</text>
</comment>
<name>A0A2A4MGI5_9GAMM</name>
<comment type="similarity">
    <text evidence="2 6">Belongs to the acyl-CoA dehydrogenase family.</text>
</comment>
<proteinExistence type="inferred from homology"/>
<feature type="domain" description="Acyl-CoA dehydrogenase/oxidase N-terminal" evidence="9">
    <location>
        <begin position="6"/>
        <end position="120"/>
    </location>
</feature>
<dbReference type="Pfam" id="PF02771">
    <property type="entry name" value="Acyl-CoA_dh_N"/>
    <property type="match status" value="1"/>
</dbReference>
<evidence type="ECO:0000313" key="11">
    <source>
        <dbReference type="Proteomes" id="UP000218172"/>
    </source>
</evidence>
<gene>
    <name evidence="10" type="ORF">COC19_07565</name>
</gene>
<dbReference type="InterPro" id="IPR037069">
    <property type="entry name" value="AcylCoA_DH/ox_N_sf"/>
</dbReference>
<dbReference type="InterPro" id="IPR046373">
    <property type="entry name" value="Acyl-CoA_Oxase/DH_mid-dom_sf"/>
</dbReference>
<dbReference type="InterPro" id="IPR006091">
    <property type="entry name" value="Acyl-CoA_Oxase/DH_mid-dom"/>
</dbReference>
<dbReference type="SUPFAM" id="SSF56645">
    <property type="entry name" value="Acyl-CoA dehydrogenase NM domain-like"/>
    <property type="match status" value="1"/>
</dbReference>
<dbReference type="InterPro" id="IPR013786">
    <property type="entry name" value="AcylCoA_DH/ox_N"/>
</dbReference>
<evidence type="ECO:0000256" key="6">
    <source>
        <dbReference type="RuleBase" id="RU362125"/>
    </source>
</evidence>
<comment type="cofactor">
    <cofactor evidence="1 6">
        <name>FAD</name>
        <dbReference type="ChEBI" id="CHEBI:57692"/>
    </cofactor>
</comment>
<feature type="domain" description="Acyl-CoA oxidase/dehydrogenase middle" evidence="8">
    <location>
        <begin position="139"/>
        <end position="216"/>
    </location>
</feature>
<dbReference type="InterPro" id="IPR009100">
    <property type="entry name" value="AcylCoA_DH/oxidase_NM_dom_sf"/>
</dbReference>
<evidence type="ECO:0000256" key="3">
    <source>
        <dbReference type="ARBA" id="ARBA00022630"/>
    </source>
</evidence>
<evidence type="ECO:0000256" key="2">
    <source>
        <dbReference type="ARBA" id="ARBA00009347"/>
    </source>
</evidence>
<dbReference type="Pfam" id="PF00441">
    <property type="entry name" value="Acyl-CoA_dh_1"/>
    <property type="match status" value="1"/>
</dbReference>
<dbReference type="CDD" id="cd00567">
    <property type="entry name" value="ACAD"/>
    <property type="match status" value="1"/>
</dbReference>
<dbReference type="AlphaFoldDB" id="A0A2A4MGI5"/>
<dbReference type="Gene3D" id="2.40.110.10">
    <property type="entry name" value="Butyryl-CoA Dehydrogenase, subunit A, domain 2"/>
    <property type="match status" value="1"/>
</dbReference>
<dbReference type="SUPFAM" id="SSF47203">
    <property type="entry name" value="Acyl-CoA dehydrogenase C-terminal domain-like"/>
    <property type="match status" value="1"/>
</dbReference>
<evidence type="ECO:0000313" key="10">
    <source>
        <dbReference type="EMBL" id="PCH59121.1"/>
    </source>
</evidence>
<evidence type="ECO:0000259" key="9">
    <source>
        <dbReference type="Pfam" id="PF02771"/>
    </source>
</evidence>
<dbReference type="InterPro" id="IPR036250">
    <property type="entry name" value="AcylCo_DH-like_C"/>
</dbReference>
<dbReference type="EMBL" id="NVQR01000133">
    <property type="protein sequence ID" value="PCH59121.1"/>
    <property type="molecule type" value="Genomic_DNA"/>
</dbReference>
<dbReference type="Gene3D" id="1.10.540.10">
    <property type="entry name" value="Acyl-CoA dehydrogenase/oxidase, N-terminal domain"/>
    <property type="match status" value="1"/>
</dbReference>
<dbReference type="GO" id="GO:0003995">
    <property type="term" value="F:acyl-CoA dehydrogenase activity"/>
    <property type="evidence" value="ECO:0007669"/>
    <property type="project" value="TreeGrafter"/>
</dbReference>
<evidence type="ECO:0000259" key="7">
    <source>
        <dbReference type="Pfam" id="PF00441"/>
    </source>
</evidence>
<evidence type="ECO:0000256" key="4">
    <source>
        <dbReference type="ARBA" id="ARBA00022827"/>
    </source>
</evidence>
<organism evidence="10 11">
    <name type="scientific">SAR86 cluster bacterium</name>
    <dbReference type="NCBI Taxonomy" id="2030880"/>
    <lineage>
        <taxon>Bacteria</taxon>
        <taxon>Pseudomonadati</taxon>
        <taxon>Pseudomonadota</taxon>
        <taxon>Gammaproteobacteria</taxon>
        <taxon>SAR86 cluster</taxon>
    </lineage>
</organism>
<keyword evidence="5 6" id="KW-0560">Oxidoreductase</keyword>
<dbReference type="PANTHER" id="PTHR43884:SF20">
    <property type="entry name" value="ACYL-COA DEHYDROGENASE FADE28"/>
    <property type="match status" value="1"/>
</dbReference>
<accession>A0A2A4MGI5</accession>
<dbReference type="Pfam" id="PF02770">
    <property type="entry name" value="Acyl-CoA_dh_M"/>
    <property type="match status" value="1"/>
</dbReference>
<feature type="domain" description="Acyl-CoA dehydrogenase/oxidase C-terminal" evidence="7">
    <location>
        <begin position="228"/>
        <end position="372"/>
    </location>
</feature>
<dbReference type="Gene3D" id="1.20.140.10">
    <property type="entry name" value="Butyryl-CoA Dehydrogenase, subunit A, domain 3"/>
    <property type="match status" value="1"/>
</dbReference>
<reference evidence="11" key="1">
    <citation type="submission" date="2017-08" db="EMBL/GenBank/DDBJ databases">
        <title>A dynamic microbial community with high functional redundancy inhabits the cold, oxic subseafloor aquifer.</title>
        <authorList>
            <person name="Tully B.J."/>
            <person name="Wheat C.G."/>
            <person name="Glazer B.T."/>
            <person name="Huber J.A."/>
        </authorList>
    </citation>
    <scope>NUCLEOTIDE SEQUENCE [LARGE SCALE GENOMIC DNA]</scope>
</reference>
<evidence type="ECO:0000256" key="1">
    <source>
        <dbReference type="ARBA" id="ARBA00001974"/>
    </source>
</evidence>
<dbReference type="GO" id="GO:0050660">
    <property type="term" value="F:flavin adenine dinucleotide binding"/>
    <property type="evidence" value="ECO:0007669"/>
    <property type="project" value="InterPro"/>
</dbReference>
<dbReference type="PANTHER" id="PTHR43884">
    <property type="entry name" value="ACYL-COA DEHYDROGENASE"/>
    <property type="match status" value="1"/>
</dbReference>
<dbReference type="Proteomes" id="UP000218172">
    <property type="component" value="Unassembled WGS sequence"/>
</dbReference>
<evidence type="ECO:0000259" key="8">
    <source>
        <dbReference type="Pfam" id="PF02770"/>
    </source>
</evidence>
<evidence type="ECO:0000256" key="5">
    <source>
        <dbReference type="ARBA" id="ARBA00023002"/>
    </source>
</evidence>